<dbReference type="PANTHER" id="PTHR42928:SF5">
    <property type="entry name" value="BLR1237 PROTEIN"/>
    <property type="match status" value="1"/>
</dbReference>
<dbReference type="Pfam" id="PF03401">
    <property type="entry name" value="TctC"/>
    <property type="match status" value="1"/>
</dbReference>
<dbReference type="PANTHER" id="PTHR42928">
    <property type="entry name" value="TRICARBOXYLATE-BINDING PROTEIN"/>
    <property type="match status" value="1"/>
</dbReference>
<dbReference type="SUPFAM" id="SSF53850">
    <property type="entry name" value="Periplasmic binding protein-like II"/>
    <property type="match status" value="1"/>
</dbReference>
<dbReference type="EMBL" id="JAZHRV010000001">
    <property type="protein sequence ID" value="MEH2556010.1"/>
    <property type="molecule type" value="Genomic_DNA"/>
</dbReference>
<name>A0ABU8BC20_9BRAD</name>
<dbReference type="Proteomes" id="UP001364224">
    <property type="component" value="Unassembled WGS sequence"/>
</dbReference>
<comment type="caution">
    <text evidence="2">The sequence shown here is derived from an EMBL/GenBank/DDBJ whole genome shotgun (WGS) entry which is preliminary data.</text>
</comment>
<dbReference type="InterPro" id="IPR005064">
    <property type="entry name" value="BUG"/>
</dbReference>
<evidence type="ECO:0000256" key="1">
    <source>
        <dbReference type="ARBA" id="ARBA00006987"/>
    </source>
</evidence>
<dbReference type="InterPro" id="IPR042100">
    <property type="entry name" value="Bug_dom1"/>
</dbReference>
<keyword evidence="3" id="KW-1185">Reference proteome</keyword>
<protein>
    <submittedName>
        <fullName evidence="2">Tripartite-type tricarboxylate transporter receptor subunit TctC</fullName>
    </submittedName>
</protein>
<dbReference type="CDD" id="cd13578">
    <property type="entry name" value="PBP2_Bug27"/>
    <property type="match status" value="1"/>
</dbReference>
<evidence type="ECO:0000313" key="2">
    <source>
        <dbReference type="EMBL" id="MEH2556010.1"/>
    </source>
</evidence>
<dbReference type="Gene3D" id="3.40.190.10">
    <property type="entry name" value="Periplasmic binding protein-like II"/>
    <property type="match status" value="1"/>
</dbReference>
<organism evidence="2 3">
    <name type="scientific">Bradyrhizobium algeriense</name>
    <dbReference type="NCBI Taxonomy" id="634784"/>
    <lineage>
        <taxon>Bacteria</taxon>
        <taxon>Pseudomonadati</taxon>
        <taxon>Pseudomonadota</taxon>
        <taxon>Alphaproteobacteria</taxon>
        <taxon>Hyphomicrobiales</taxon>
        <taxon>Nitrobacteraceae</taxon>
        <taxon>Bradyrhizobium</taxon>
    </lineage>
</organism>
<gene>
    <name evidence="2" type="ORF">V1286_003539</name>
</gene>
<evidence type="ECO:0000313" key="3">
    <source>
        <dbReference type="Proteomes" id="UP001364224"/>
    </source>
</evidence>
<accession>A0ABU8BC20</accession>
<keyword evidence="2" id="KW-0675">Receptor</keyword>
<comment type="similarity">
    <text evidence="1">Belongs to the UPF0065 (bug) family.</text>
</comment>
<proteinExistence type="inferred from homology"/>
<sequence length="403" mass="43121">MWSLISLRAKGISGPEKFWSSPQKDFFNTIPSEAAIPNCLQHVSFVVNRRHRPSTISGIGIGYSRPFASDYRRGGTAMKLPHRRQFLHLAAATAALPALSTIARAQAYPTRPVRIIVGFPAGGSGDFHARLMGQWLSERLGQQFVVDNRPGAGGNIGTEAVVRAPADGYTLLLALTPNAINATLYDRLNFNFIRDIAPVAGIVHGPQVMVMHPAHPTRTVPDFIAYAKANPGKINMASGGVGTPGHLAGELFKIMTGVNLIHVPYRGEGPALTDAISGQFELMFVSGSPSLEFIRAGKLRALAVTTATRSPALPDVPTIAETVPGYEVTVWAGMGAPKGTPSEIIHKLNDHINAGLASPGIKARYADLGLTPLVFSPSDFGKFVADDTQRWAKVIRAANIKLE</sequence>
<reference evidence="2 3" key="1">
    <citation type="submission" date="2024-02" db="EMBL/GenBank/DDBJ databases">
        <title>Adaptive strategies in a cosmopolitan and abundant soil bacterium.</title>
        <authorList>
            <person name="Carini P."/>
        </authorList>
    </citation>
    <scope>NUCLEOTIDE SEQUENCE [LARGE SCALE GENOMIC DNA]</scope>
    <source>
        <strain evidence="2 3">AZCC 1608</strain>
    </source>
</reference>
<dbReference type="Gene3D" id="3.40.190.150">
    <property type="entry name" value="Bordetella uptake gene, domain 1"/>
    <property type="match status" value="1"/>
</dbReference>